<dbReference type="GO" id="GO:0030943">
    <property type="term" value="F:mitochondrion targeting sequence binding"/>
    <property type="evidence" value="ECO:0007669"/>
    <property type="project" value="TreeGrafter"/>
</dbReference>
<comment type="subcellular location">
    <subcellularLocation>
        <location evidence="1 8">Mitochondrion inner membrane</location>
        <topology evidence="1 8">Multi-pass membrane protein</topology>
    </subcellularLocation>
</comment>
<evidence type="ECO:0000256" key="8">
    <source>
        <dbReference type="RuleBase" id="RU367038"/>
    </source>
</evidence>
<evidence type="ECO:0000256" key="4">
    <source>
        <dbReference type="ARBA" id="ARBA00022792"/>
    </source>
</evidence>
<dbReference type="PANTHER" id="PTHR14110">
    <property type="entry name" value="MITOCHONDRIAL IMPORT INNER MEMBRANE TRANSLOCASE SUBUNIT TIM22"/>
    <property type="match status" value="1"/>
</dbReference>
<dbReference type="PANTHER" id="PTHR14110:SF0">
    <property type="entry name" value="MITOCHONDRIAL IMPORT INNER MEMBRANE TRANSLOCASE SUBUNIT TIM22"/>
    <property type="match status" value="1"/>
</dbReference>
<protein>
    <recommendedName>
        <fullName evidence="8">Mitochondrial import inner membrane translocase subunit TIM22</fullName>
    </recommendedName>
</protein>
<dbReference type="GO" id="GO:0042721">
    <property type="term" value="C:TIM22 mitochondrial import inner membrane insertion complex"/>
    <property type="evidence" value="ECO:0007669"/>
    <property type="project" value="UniProtKB-UniRule"/>
</dbReference>
<comment type="function">
    <text evidence="8">Essential core component of the TIM22 complex, a complex that mediates the import and insertion of multi-pass transmembrane proteins into the mitochondrial inner membrane. In the TIM22 complex, it constitutes the voltage-activated and signal-gated channel. Forms a twin-pore translocase that uses the membrane potential as external driving force in 2 voltage-dependent steps.</text>
</comment>
<keyword evidence="8" id="KW-0813">Transport</keyword>
<keyword evidence="7" id="KW-0472">Membrane</keyword>
<dbReference type="GO" id="GO:0045039">
    <property type="term" value="P:protein insertion into mitochondrial inner membrane"/>
    <property type="evidence" value="ECO:0007669"/>
    <property type="project" value="UniProtKB-UniRule"/>
</dbReference>
<dbReference type="AlphaFoldDB" id="A0A7S2LNR3"/>
<evidence type="ECO:0000256" key="7">
    <source>
        <dbReference type="ARBA" id="ARBA00023136"/>
    </source>
</evidence>
<evidence type="ECO:0000256" key="1">
    <source>
        <dbReference type="ARBA" id="ARBA00004448"/>
    </source>
</evidence>
<evidence type="ECO:0000256" key="3">
    <source>
        <dbReference type="ARBA" id="ARBA00022692"/>
    </source>
</evidence>
<keyword evidence="8" id="KW-0653">Protein transport</keyword>
<keyword evidence="5" id="KW-1133">Transmembrane helix</keyword>
<evidence type="ECO:0000313" key="9">
    <source>
        <dbReference type="EMBL" id="CAD9611922.1"/>
    </source>
</evidence>
<proteinExistence type="inferred from homology"/>
<evidence type="ECO:0000256" key="6">
    <source>
        <dbReference type="ARBA" id="ARBA00023128"/>
    </source>
</evidence>
<gene>
    <name evidence="9" type="ORF">LDAN0321_LOCUS20256</name>
</gene>
<keyword evidence="6 8" id="KW-0496">Mitochondrion</keyword>
<dbReference type="InterPro" id="IPR039175">
    <property type="entry name" value="TIM22"/>
</dbReference>
<evidence type="ECO:0000256" key="5">
    <source>
        <dbReference type="ARBA" id="ARBA00022989"/>
    </source>
</evidence>
<reference evidence="9" key="1">
    <citation type="submission" date="2021-01" db="EMBL/GenBank/DDBJ databases">
        <authorList>
            <person name="Corre E."/>
            <person name="Pelletier E."/>
            <person name="Niang G."/>
            <person name="Scheremetjew M."/>
            <person name="Finn R."/>
            <person name="Kale V."/>
            <person name="Holt S."/>
            <person name="Cochrane G."/>
            <person name="Meng A."/>
            <person name="Brown T."/>
            <person name="Cohen L."/>
        </authorList>
    </citation>
    <scope>NUCLEOTIDE SEQUENCE</scope>
    <source>
        <strain evidence="9">B650</strain>
    </source>
</reference>
<organism evidence="9">
    <name type="scientific">Leptocylindrus danicus</name>
    <dbReference type="NCBI Taxonomy" id="163516"/>
    <lineage>
        <taxon>Eukaryota</taxon>
        <taxon>Sar</taxon>
        <taxon>Stramenopiles</taxon>
        <taxon>Ochrophyta</taxon>
        <taxon>Bacillariophyta</taxon>
        <taxon>Coscinodiscophyceae</taxon>
        <taxon>Chaetocerotophycidae</taxon>
        <taxon>Leptocylindrales</taxon>
        <taxon>Leptocylindraceae</taxon>
        <taxon>Leptocylindrus</taxon>
    </lineage>
</organism>
<dbReference type="GO" id="GO:0008320">
    <property type="term" value="F:protein transmembrane transporter activity"/>
    <property type="evidence" value="ECO:0007669"/>
    <property type="project" value="UniProtKB-UniRule"/>
</dbReference>
<dbReference type="EMBL" id="HBGY01032399">
    <property type="protein sequence ID" value="CAD9611922.1"/>
    <property type="molecule type" value="Transcribed_RNA"/>
</dbReference>
<sequence>MPSPDGTNYSWTGQPPFERVSGSCASRTMKAVTAGAGLGTFVGSCIMAWSPENMPEKGRLGGGEGFFRGFSPTPTRMSTTIAGMARPAVFFGAVAGAFATVDCIAEEARGERDSWNAAIGGAAAGMLMAAKTRRFDYMAGAALGTALLCFAVDMCGPALSEYNDKRMENKIMGVRSLEYEDSDRLKGLKEMYPYAYKAGPKA</sequence>
<comment type="subunit">
    <text evidence="8">Component of the TIM22 complex.</text>
</comment>
<keyword evidence="3" id="KW-0812">Transmembrane</keyword>
<accession>A0A7S2LNR3</accession>
<name>A0A7S2LNR3_9STRA</name>
<keyword evidence="8" id="KW-0811">Translocation</keyword>
<evidence type="ECO:0000256" key="2">
    <source>
        <dbReference type="ARBA" id="ARBA00008444"/>
    </source>
</evidence>
<dbReference type="Pfam" id="PF02466">
    <property type="entry name" value="Tim17"/>
    <property type="match status" value="1"/>
</dbReference>
<keyword evidence="4 8" id="KW-0999">Mitochondrion inner membrane</keyword>
<comment type="similarity">
    <text evidence="2 8">Belongs to the Tim17/Tim22/Tim23 family.</text>
</comment>